<keyword evidence="4" id="KW-0998">Cell outer membrane</keyword>
<dbReference type="InterPro" id="IPR036737">
    <property type="entry name" value="OmpA-like_sf"/>
</dbReference>
<keyword evidence="2 6" id="KW-0732">Signal</keyword>
<dbReference type="Gene3D" id="3.30.1330.60">
    <property type="entry name" value="OmpA-like domain"/>
    <property type="match status" value="1"/>
</dbReference>
<evidence type="ECO:0000256" key="3">
    <source>
        <dbReference type="ARBA" id="ARBA00023136"/>
    </source>
</evidence>
<feature type="chain" id="PRO_5017077524" evidence="6">
    <location>
        <begin position="19"/>
        <end position="276"/>
    </location>
</feature>
<dbReference type="Gene3D" id="3.30.1450.10">
    <property type="match status" value="1"/>
</dbReference>
<proteinExistence type="predicted"/>
<accession>A0A379CB95</accession>
<organism evidence="8 9">
    <name type="scientific">Phocoenobacter uteri</name>
    <dbReference type="NCBI Taxonomy" id="146806"/>
    <lineage>
        <taxon>Bacteria</taxon>
        <taxon>Pseudomonadati</taxon>
        <taxon>Pseudomonadota</taxon>
        <taxon>Gammaproteobacteria</taxon>
        <taxon>Pasteurellales</taxon>
        <taxon>Pasteurellaceae</taxon>
        <taxon>Phocoenobacter</taxon>
    </lineage>
</organism>
<dbReference type="EMBL" id="UGTA01000001">
    <property type="protein sequence ID" value="SUB59524.1"/>
    <property type="molecule type" value="Genomic_DNA"/>
</dbReference>
<evidence type="ECO:0000313" key="8">
    <source>
        <dbReference type="EMBL" id="SUB59524.1"/>
    </source>
</evidence>
<dbReference type="InterPro" id="IPR050330">
    <property type="entry name" value="Bact_OuterMem_StrucFunc"/>
</dbReference>
<dbReference type="InterPro" id="IPR006665">
    <property type="entry name" value="OmpA-like"/>
</dbReference>
<dbReference type="InterPro" id="IPR007450">
    <property type="entry name" value="BamE_dom"/>
</dbReference>
<reference evidence="8 9" key="1">
    <citation type="submission" date="2018-06" db="EMBL/GenBank/DDBJ databases">
        <authorList>
            <consortium name="Pathogen Informatics"/>
            <person name="Doyle S."/>
        </authorList>
    </citation>
    <scope>NUCLEOTIDE SEQUENCE [LARGE SCALE GENOMIC DNA]</scope>
    <source>
        <strain evidence="8 9">NCTC12872</strain>
    </source>
</reference>
<keyword evidence="3 5" id="KW-0472">Membrane</keyword>
<dbReference type="CDD" id="cd07185">
    <property type="entry name" value="OmpA_C-like"/>
    <property type="match status" value="1"/>
</dbReference>
<protein>
    <submittedName>
        <fullName evidence="8">Outer membrane protein II</fullName>
    </submittedName>
</protein>
<dbReference type="PROSITE" id="PS01068">
    <property type="entry name" value="OMPA_1"/>
    <property type="match status" value="1"/>
</dbReference>
<evidence type="ECO:0000256" key="5">
    <source>
        <dbReference type="PROSITE-ProRule" id="PRU00473"/>
    </source>
</evidence>
<keyword evidence="9" id="KW-1185">Reference proteome</keyword>
<evidence type="ECO:0000256" key="4">
    <source>
        <dbReference type="ARBA" id="ARBA00023237"/>
    </source>
</evidence>
<dbReference type="InterPro" id="IPR037873">
    <property type="entry name" value="BamE-like"/>
</dbReference>
<dbReference type="SUPFAM" id="SSF103088">
    <property type="entry name" value="OmpA-like"/>
    <property type="match status" value="1"/>
</dbReference>
<evidence type="ECO:0000313" key="9">
    <source>
        <dbReference type="Proteomes" id="UP000255417"/>
    </source>
</evidence>
<feature type="domain" description="OmpA-like" evidence="7">
    <location>
        <begin position="129"/>
        <end position="257"/>
    </location>
</feature>
<dbReference type="PROSITE" id="PS51123">
    <property type="entry name" value="OMPA_2"/>
    <property type="match status" value="1"/>
</dbReference>
<dbReference type="PANTHER" id="PTHR30329">
    <property type="entry name" value="STATOR ELEMENT OF FLAGELLAR MOTOR COMPLEX"/>
    <property type="match status" value="1"/>
</dbReference>
<dbReference type="RefSeq" id="WP_115315994.1">
    <property type="nucleotide sequence ID" value="NZ_LWIF01000001.1"/>
</dbReference>
<dbReference type="PROSITE" id="PS51257">
    <property type="entry name" value="PROKAR_LIPOPROTEIN"/>
    <property type="match status" value="1"/>
</dbReference>
<evidence type="ECO:0000256" key="2">
    <source>
        <dbReference type="ARBA" id="ARBA00022729"/>
    </source>
</evidence>
<dbReference type="AlphaFoldDB" id="A0A379CB95"/>
<gene>
    <name evidence="8" type="primary">ompA_5</name>
    <name evidence="8" type="ORF">NCTC12872_01512</name>
</gene>
<comment type="subcellular location">
    <subcellularLocation>
        <location evidence="1">Cell outer membrane</location>
    </subcellularLocation>
</comment>
<sequence>MKKLNVVMLSTFVSIAFTGCNSVVDTNQINDEGNLVSKDLKWPAIEEASLEGGTFPSQDEIDLLQKNLTRSQLKKIIEHPHFQERFRAKEWNYLFNFNMSDGSIKQCQLKILFDKNYRAQNYYLKPADCLHEKLNLSADMLFEFDKSGFNDIRPEGKKELEKLANYVLKEGNKAQLSLIGHTDYMGSDDYNQKLSERRAATIGDYLITQGVNPKNITTAGRGEKEPIKQCDKKLEKTRLKECLITNRRVSVEIKRYSKHKIVWHDINMTYSELRNK</sequence>
<dbReference type="Pfam" id="PF00691">
    <property type="entry name" value="OmpA"/>
    <property type="match status" value="1"/>
</dbReference>
<dbReference type="InterPro" id="IPR006664">
    <property type="entry name" value="OMP_bac"/>
</dbReference>
<dbReference type="InterPro" id="IPR006690">
    <property type="entry name" value="OMPA-like_CS"/>
</dbReference>
<dbReference type="Proteomes" id="UP000255417">
    <property type="component" value="Unassembled WGS sequence"/>
</dbReference>
<feature type="signal peptide" evidence="6">
    <location>
        <begin position="1"/>
        <end position="18"/>
    </location>
</feature>
<dbReference type="OrthoDB" id="1149075at2"/>
<evidence type="ECO:0000256" key="1">
    <source>
        <dbReference type="ARBA" id="ARBA00004442"/>
    </source>
</evidence>
<dbReference type="PANTHER" id="PTHR30329:SF21">
    <property type="entry name" value="LIPOPROTEIN YIAD-RELATED"/>
    <property type="match status" value="1"/>
</dbReference>
<dbReference type="PRINTS" id="PR01021">
    <property type="entry name" value="OMPADOMAIN"/>
</dbReference>
<name>A0A379CB95_9PAST</name>
<dbReference type="Pfam" id="PF04355">
    <property type="entry name" value="BamE"/>
    <property type="match status" value="1"/>
</dbReference>
<evidence type="ECO:0000259" key="7">
    <source>
        <dbReference type="PROSITE" id="PS51123"/>
    </source>
</evidence>
<dbReference type="GO" id="GO:0009279">
    <property type="term" value="C:cell outer membrane"/>
    <property type="evidence" value="ECO:0007669"/>
    <property type="project" value="UniProtKB-SubCell"/>
</dbReference>
<evidence type="ECO:0000256" key="6">
    <source>
        <dbReference type="SAM" id="SignalP"/>
    </source>
</evidence>